<keyword evidence="3" id="KW-1185">Reference proteome</keyword>
<evidence type="ECO:0000313" key="2">
    <source>
        <dbReference type="EMBL" id="VDM55743.1"/>
    </source>
</evidence>
<proteinExistence type="predicted"/>
<dbReference type="WBParaSite" id="ACOC_0000415701-mRNA-1">
    <property type="protein sequence ID" value="ACOC_0000415701-mRNA-1"/>
    <property type="gene ID" value="ACOC_0000415701"/>
</dbReference>
<feature type="region of interest" description="Disordered" evidence="1">
    <location>
        <begin position="15"/>
        <end position="44"/>
    </location>
</feature>
<evidence type="ECO:0000313" key="3">
    <source>
        <dbReference type="Proteomes" id="UP000267027"/>
    </source>
</evidence>
<evidence type="ECO:0000256" key="1">
    <source>
        <dbReference type="SAM" id="MobiDB-lite"/>
    </source>
</evidence>
<reference evidence="4" key="1">
    <citation type="submission" date="2017-02" db="UniProtKB">
        <authorList>
            <consortium name="WormBaseParasite"/>
        </authorList>
    </citation>
    <scope>IDENTIFICATION</scope>
</reference>
<feature type="compositionally biased region" description="Basic and acidic residues" evidence="1">
    <location>
        <begin position="18"/>
        <end position="44"/>
    </location>
</feature>
<accession>A0A0R3PII0</accession>
<protein>
    <submittedName>
        <fullName evidence="2 4">Uncharacterized protein</fullName>
    </submittedName>
</protein>
<name>A0A0R3PII0_ANGCS</name>
<organism evidence="4">
    <name type="scientific">Angiostrongylus costaricensis</name>
    <name type="common">Nematode worm</name>
    <dbReference type="NCBI Taxonomy" id="334426"/>
    <lineage>
        <taxon>Eukaryota</taxon>
        <taxon>Metazoa</taxon>
        <taxon>Ecdysozoa</taxon>
        <taxon>Nematoda</taxon>
        <taxon>Chromadorea</taxon>
        <taxon>Rhabditida</taxon>
        <taxon>Rhabditina</taxon>
        <taxon>Rhabditomorpha</taxon>
        <taxon>Strongyloidea</taxon>
        <taxon>Metastrongylidae</taxon>
        <taxon>Angiostrongylus</taxon>
    </lineage>
</organism>
<dbReference type="Proteomes" id="UP000267027">
    <property type="component" value="Unassembled WGS sequence"/>
</dbReference>
<evidence type="ECO:0000313" key="4">
    <source>
        <dbReference type="WBParaSite" id="ACOC_0000415701-mRNA-1"/>
    </source>
</evidence>
<dbReference type="AlphaFoldDB" id="A0A0R3PII0"/>
<dbReference type="EMBL" id="UYYA01002218">
    <property type="protein sequence ID" value="VDM55743.1"/>
    <property type="molecule type" value="Genomic_DNA"/>
</dbReference>
<dbReference type="OrthoDB" id="5865375at2759"/>
<sequence>MKAESSKVTKRHWFPETLELKRQRGIERGAGNREQTSELGKHCRPAIKEDLKKRRVAVMIEAAEAGKSIRKAHRSFANYKTKMIALRRPEIRRAISLVKNRTAPGPDRMRPEHPKNLPPVLVNTLVGLSTRCLPECKSLLITRPARPCYCSRKLKFTITASIAQTACCVSSTNFSFESS</sequence>
<gene>
    <name evidence="2" type="ORF">ACOC_LOCUS4158</name>
</gene>
<reference evidence="2 3" key="2">
    <citation type="submission" date="2018-11" db="EMBL/GenBank/DDBJ databases">
        <authorList>
            <consortium name="Pathogen Informatics"/>
        </authorList>
    </citation>
    <scope>NUCLEOTIDE SEQUENCE [LARGE SCALE GENOMIC DNA]</scope>
    <source>
        <strain evidence="2 3">Costa Rica</strain>
    </source>
</reference>